<sequence length="168" mass="19807">MQGDFIRTRSIQWDSSWPRLLSRDERYAILHYLEEDFGIPPAVFIPYIFFKTSRAYYMVRQHPCLHEICNLKIQNAGLPAIRILGRHLKPTTQFAQLFGPMATKRVLRLEWDDLRDLAKVGEIRLKKRLANGFYLLNSHEFFWGFSLVKEGERLISYLSKQMKSALLS</sequence>
<protein>
    <submittedName>
        <fullName evidence="1">Uncharacterized protein</fullName>
    </submittedName>
</protein>
<name>A0A7V2SXI7_9BACT</name>
<evidence type="ECO:0000313" key="1">
    <source>
        <dbReference type="EMBL" id="HFC46479.1"/>
    </source>
</evidence>
<organism evidence="1">
    <name type="scientific">Dissulfuribacter thermophilus</name>
    <dbReference type="NCBI Taxonomy" id="1156395"/>
    <lineage>
        <taxon>Bacteria</taxon>
        <taxon>Pseudomonadati</taxon>
        <taxon>Thermodesulfobacteriota</taxon>
        <taxon>Dissulfuribacteria</taxon>
        <taxon>Dissulfuribacterales</taxon>
        <taxon>Dissulfuribacteraceae</taxon>
        <taxon>Dissulfuribacter</taxon>
    </lineage>
</organism>
<dbReference type="EMBL" id="DRND01000100">
    <property type="protein sequence ID" value="HFC46479.1"/>
    <property type="molecule type" value="Genomic_DNA"/>
</dbReference>
<proteinExistence type="predicted"/>
<dbReference type="AlphaFoldDB" id="A0A7V2SXI7"/>
<dbReference type="Proteomes" id="UP000885797">
    <property type="component" value="Unassembled WGS sequence"/>
</dbReference>
<reference evidence="1" key="1">
    <citation type="journal article" date="2020" name="mSystems">
        <title>Genome- and Community-Level Interaction Insights into Carbon Utilization and Element Cycling Functions of Hydrothermarchaeota in Hydrothermal Sediment.</title>
        <authorList>
            <person name="Zhou Z."/>
            <person name="Liu Y."/>
            <person name="Xu W."/>
            <person name="Pan J."/>
            <person name="Luo Z.H."/>
            <person name="Li M."/>
        </authorList>
    </citation>
    <scope>NUCLEOTIDE SEQUENCE [LARGE SCALE GENOMIC DNA]</scope>
    <source>
        <strain evidence="1">HyVt-503</strain>
    </source>
</reference>
<accession>A0A7V2SXI7</accession>
<gene>
    <name evidence="1" type="ORF">ENJ63_01205</name>
</gene>
<comment type="caution">
    <text evidence="1">The sequence shown here is derived from an EMBL/GenBank/DDBJ whole genome shotgun (WGS) entry which is preliminary data.</text>
</comment>